<feature type="region of interest" description="Disordered" evidence="1">
    <location>
        <begin position="127"/>
        <end position="151"/>
    </location>
</feature>
<dbReference type="EMBL" id="BJLP01000024">
    <property type="protein sequence ID" value="GEA81193.1"/>
    <property type="molecule type" value="Genomic_DNA"/>
</dbReference>
<feature type="compositionally biased region" description="Basic and acidic residues" evidence="1">
    <location>
        <begin position="52"/>
        <end position="64"/>
    </location>
</feature>
<feature type="region of interest" description="Disordered" evidence="1">
    <location>
        <begin position="255"/>
        <end position="292"/>
    </location>
</feature>
<feature type="transmembrane region" description="Helical" evidence="2">
    <location>
        <begin position="85"/>
        <end position="105"/>
    </location>
</feature>
<keyword evidence="2" id="KW-0812">Transmembrane</keyword>
<name>A0A4Y3KB02_CELUD</name>
<dbReference type="Proteomes" id="UP000315842">
    <property type="component" value="Unassembled WGS sequence"/>
</dbReference>
<comment type="caution">
    <text evidence="3">The sequence shown here is derived from an EMBL/GenBank/DDBJ whole genome shotgun (WGS) entry which is preliminary data.</text>
</comment>
<accession>A0A4Y3KB02</accession>
<evidence type="ECO:0000313" key="3">
    <source>
        <dbReference type="EMBL" id="GEA81193.1"/>
    </source>
</evidence>
<dbReference type="AlphaFoldDB" id="A0A4Y3KB02"/>
<evidence type="ECO:0000313" key="4">
    <source>
        <dbReference type="Proteomes" id="UP000315842"/>
    </source>
</evidence>
<gene>
    <name evidence="3" type="ORF">CUD01_16370</name>
</gene>
<keyword evidence="4" id="KW-1185">Reference proteome</keyword>
<protein>
    <submittedName>
        <fullName evidence="3">Uncharacterized protein</fullName>
    </submittedName>
</protein>
<sequence>MSTHDDDRPVDPALVDDALRRVTAADPAAGATLDTGRLHAALAASTGVRMPLPDDQHADQHAEQPDEQPDELAAARARRLRRTRWVGAAAAVAAFAAVGGGGYAIGAQGGSPQVAAAISLDSSAAGASEEVDGAMDPAHRAEGPSSVGSLQAPAELQGGADRMMPAWGYGGRQVFHGEGLSDATGEHAAWAFDAASVYSEATLRAAAKVFGVSGELSDEYGLTIGALDGSAPTVSLSADGLASIAYYDPTRDPWGCEQISMPDKPNGDVPEGAAEPGSTGGADCAQDGPSAKDATAAAEATLDDLGLDADDFTFDVTTDQGAGTNVLATLVVDGQATQAVWNFTVMADGVQSAYGPLAPVVELGDYDVVSAADAVERLNDPRFAGGWGGVWPLAASARGGAVLENKLDTEAAKADEPTVPATPRAGDPIAWPVTQVAITDARLGVALQVLEDGASVLVPAYELSDGSGATWSVIAVADDQLDLTR</sequence>
<reference evidence="3 4" key="1">
    <citation type="submission" date="2019-06" db="EMBL/GenBank/DDBJ databases">
        <title>Whole genome shotgun sequence of Cellulomonas uda NBRC 3747.</title>
        <authorList>
            <person name="Hosoyama A."/>
            <person name="Uohara A."/>
            <person name="Ohji S."/>
            <person name="Ichikawa N."/>
        </authorList>
    </citation>
    <scope>NUCLEOTIDE SEQUENCE [LARGE SCALE GENOMIC DNA]</scope>
    <source>
        <strain evidence="3 4">NBRC 3747</strain>
    </source>
</reference>
<feature type="region of interest" description="Disordered" evidence="1">
    <location>
        <begin position="44"/>
        <end position="71"/>
    </location>
</feature>
<keyword evidence="2" id="KW-1133">Transmembrane helix</keyword>
<dbReference type="RefSeq" id="WP_141320214.1">
    <property type="nucleotide sequence ID" value="NZ_BJLP01000024.1"/>
</dbReference>
<proteinExistence type="predicted"/>
<evidence type="ECO:0000256" key="2">
    <source>
        <dbReference type="SAM" id="Phobius"/>
    </source>
</evidence>
<keyword evidence="2" id="KW-0472">Membrane</keyword>
<evidence type="ECO:0000256" key="1">
    <source>
        <dbReference type="SAM" id="MobiDB-lite"/>
    </source>
</evidence>
<organism evidence="3 4">
    <name type="scientific">Cellulomonas uda</name>
    <dbReference type="NCBI Taxonomy" id="1714"/>
    <lineage>
        <taxon>Bacteria</taxon>
        <taxon>Bacillati</taxon>
        <taxon>Actinomycetota</taxon>
        <taxon>Actinomycetes</taxon>
        <taxon>Micrococcales</taxon>
        <taxon>Cellulomonadaceae</taxon>
        <taxon>Cellulomonas</taxon>
    </lineage>
</organism>